<dbReference type="InterPro" id="IPR009057">
    <property type="entry name" value="Homeodomain-like_sf"/>
</dbReference>
<keyword evidence="6" id="KW-1185">Reference proteome</keyword>
<reference evidence="5 6" key="1">
    <citation type="submission" date="2007-06" db="EMBL/GenBank/DDBJ databases">
        <authorList>
            <person name="Shimkets L."/>
            <person name="Ferriera S."/>
            <person name="Johnson J."/>
            <person name="Kravitz S."/>
            <person name="Beeson K."/>
            <person name="Sutton G."/>
            <person name="Rogers Y.-H."/>
            <person name="Friedman R."/>
            <person name="Frazier M."/>
            <person name="Venter J.C."/>
        </authorList>
    </citation>
    <scope>NUCLEOTIDE SEQUENCE [LARGE SCALE GENOMIC DNA]</scope>
    <source>
        <strain evidence="5 6">SIR-1</strain>
    </source>
</reference>
<proteinExistence type="predicted"/>
<dbReference type="PANTHER" id="PTHR47894:SF4">
    <property type="entry name" value="HTH-TYPE TRANSCRIPTIONAL REGULATOR GADX"/>
    <property type="match status" value="1"/>
</dbReference>
<accession>A6GCM9</accession>
<dbReference type="AlphaFoldDB" id="A6GCM9"/>
<organism evidence="5 6">
    <name type="scientific">Plesiocystis pacifica SIR-1</name>
    <dbReference type="NCBI Taxonomy" id="391625"/>
    <lineage>
        <taxon>Bacteria</taxon>
        <taxon>Pseudomonadati</taxon>
        <taxon>Myxococcota</taxon>
        <taxon>Polyangia</taxon>
        <taxon>Nannocystales</taxon>
        <taxon>Nannocystaceae</taxon>
        <taxon>Plesiocystis</taxon>
    </lineage>
</organism>
<evidence type="ECO:0000256" key="2">
    <source>
        <dbReference type="ARBA" id="ARBA00023125"/>
    </source>
</evidence>
<name>A6GCM9_9BACT</name>
<dbReference type="Pfam" id="PF12625">
    <property type="entry name" value="Arabinose_bd"/>
    <property type="match status" value="1"/>
</dbReference>
<sequence>MHDKDRAVDDNSQGPSMLASIMAAAAAYAVRRGLSLDRIAETAGLEPHVLISTPERVPEDAVSRILDLLQRCFPDEPVALDVASAAPLHFLGPLAPMVRLVPDLRAGLEMFARFGSVLSTSADLAFVEAPPGPMLRLEHPNDLEFGGLGAQMGLVMGARVLVEGFGLPQALRAVWMEHQPTAPTERYEEVFCVPVRFDAPHSALLFHAERLGEPIDPDAGARLRVLRAQLELVRQQLEQREDPPELRRIRDAAARNAARGEYGAEALARRLGMSLRTLQRRADDLHTSVRSIIDEARAATARQLISDPSLSLLEVALALGYSTESAFRRAFRRWTGQSPAQYRRSQI</sequence>
<dbReference type="PROSITE" id="PS00041">
    <property type="entry name" value="HTH_ARAC_FAMILY_1"/>
    <property type="match status" value="1"/>
</dbReference>
<dbReference type="PANTHER" id="PTHR47894">
    <property type="entry name" value="HTH-TYPE TRANSCRIPTIONAL REGULATOR GADX"/>
    <property type="match status" value="1"/>
</dbReference>
<dbReference type="InterPro" id="IPR032687">
    <property type="entry name" value="AraC-type_N"/>
</dbReference>
<feature type="domain" description="HTH araC/xylS-type" evidence="4">
    <location>
        <begin position="247"/>
        <end position="345"/>
    </location>
</feature>
<evidence type="ECO:0000313" key="6">
    <source>
        <dbReference type="Proteomes" id="UP000005801"/>
    </source>
</evidence>
<dbReference type="PRINTS" id="PR00032">
    <property type="entry name" value="HTHARAC"/>
</dbReference>
<keyword evidence="2" id="KW-0238">DNA-binding</keyword>
<gene>
    <name evidence="5" type="ORF">PPSIR1_07440</name>
</gene>
<dbReference type="InterPro" id="IPR018060">
    <property type="entry name" value="HTH_AraC"/>
</dbReference>
<dbReference type="SUPFAM" id="SSF46689">
    <property type="entry name" value="Homeodomain-like"/>
    <property type="match status" value="1"/>
</dbReference>
<keyword evidence="1" id="KW-0805">Transcription regulation</keyword>
<dbReference type="Proteomes" id="UP000005801">
    <property type="component" value="Unassembled WGS sequence"/>
</dbReference>
<dbReference type="Gene3D" id="1.10.10.60">
    <property type="entry name" value="Homeodomain-like"/>
    <property type="match status" value="1"/>
</dbReference>
<dbReference type="GO" id="GO:0003700">
    <property type="term" value="F:DNA-binding transcription factor activity"/>
    <property type="evidence" value="ECO:0007669"/>
    <property type="project" value="InterPro"/>
</dbReference>
<dbReference type="GO" id="GO:0005829">
    <property type="term" value="C:cytosol"/>
    <property type="evidence" value="ECO:0007669"/>
    <property type="project" value="TreeGrafter"/>
</dbReference>
<dbReference type="Pfam" id="PF12833">
    <property type="entry name" value="HTH_18"/>
    <property type="match status" value="1"/>
</dbReference>
<keyword evidence="3" id="KW-0804">Transcription</keyword>
<dbReference type="STRING" id="391625.PPSIR1_07440"/>
<dbReference type="InterPro" id="IPR018062">
    <property type="entry name" value="HTH_AraC-typ_CS"/>
</dbReference>
<dbReference type="GO" id="GO:0000976">
    <property type="term" value="F:transcription cis-regulatory region binding"/>
    <property type="evidence" value="ECO:0007669"/>
    <property type="project" value="TreeGrafter"/>
</dbReference>
<dbReference type="OrthoDB" id="9816010at2"/>
<dbReference type="PROSITE" id="PS01124">
    <property type="entry name" value="HTH_ARAC_FAMILY_2"/>
    <property type="match status" value="1"/>
</dbReference>
<evidence type="ECO:0000256" key="3">
    <source>
        <dbReference type="ARBA" id="ARBA00023163"/>
    </source>
</evidence>
<dbReference type="InterPro" id="IPR020449">
    <property type="entry name" value="Tscrpt_reg_AraC-type_HTH"/>
</dbReference>
<evidence type="ECO:0000256" key="1">
    <source>
        <dbReference type="ARBA" id="ARBA00023015"/>
    </source>
</evidence>
<protein>
    <submittedName>
        <fullName evidence="5">Transcriptional regulator, AraC family protein</fullName>
    </submittedName>
</protein>
<evidence type="ECO:0000259" key="4">
    <source>
        <dbReference type="PROSITE" id="PS01124"/>
    </source>
</evidence>
<dbReference type="SMART" id="SM00342">
    <property type="entry name" value="HTH_ARAC"/>
    <property type="match status" value="1"/>
</dbReference>
<dbReference type="eggNOG" id="COG4977">
    <property type="taxonomic scope" value="Bacteria"/>
</dbReference>
<dbReference type="EMBL" id="ABCS01000066">
    <property type="protein sequence ID" value="EDM76381.1"/>
    <property type="molecule type" value="Genomic_DNA"/>
</dbReference>
<evidence type="ECO:0000313" key="5">
    <source>
        <dbReference type="EMBL" id="EDM76381.1"/>
    </source>
</evidence>
<comment type="caution">
    <text evidence="5">The sequence shown here is derived from an EMBL/GenBank/DDBJ whole genome shotgun (WGS) entry which is preliminary data.</text>
</comment>